<dbReference type="InterPro" id="IPR052355">
    <property type="entry name" value="CENP-V-like"/>
</dbReference>
<protein>
    <submittedName>
        <fullName evidence="5">GFA family protein</fullName>
    </submittedName>
</protein>
<keyword evidence="3" id="KW-0862">Zinc</keyword>
<reference evidence="5 6" key="1">
    <citation type="submission" date="2020-04" db="EMBL/GenBank/DDBJ databases">
        <title>Draft genome of Pyxidicoccus fallax type strain.</title>
        <authorList>
            <person name="Whitworth D.E."/>
        </authorList>
    </citation>
    <scope>NUCLEOTIDE SEQUENCE [LARGE SCALE GENOMIC DNA]</scope>
    <source>
        <strain evidence="5 6">DSM 14698</strain>
    </source>
</reference>
<gene>
    <name evidence="5" type="ORF">HG543_13020</name>
</gene>
<dbReference type="SUPFAM" id="SSF51316">
    <property type="entry name" value="Mss4-like"/>
    <property type="match status" value="1"/>
</dbReference>
<dbReference type="PANTHER" id="PTHR28620">
    <property type="entry name" value="CENTROMERE PROTEIN V"/>
    <property type="match status" value="1"/>
</dbReference>
<feature type="domain" description="CENP-V/GFA" evidence="4">
    <location>
        <begin position="17"/>
        <end position="127"/>
    </location>
</feature>
<comment type="similarity">
    <text evidence="1">Belongs to the Gfa family.</text>
</comment>
<evidence type="ECO:0000256" key="1">
    <source>
        <dbReference type="ARBA" id="ARBA00005495"/>
    </source>
</evidence>
<dbReference type="AlphaFoldDB" id="A0A848LAW5"/>
<keyword evidence="6" id="KW-1185">Reference proteome</keyword>
<dbReference type="PANTHER" id="PTHR28620:SF1">
    <property type="entry name" value="CENP-V_GFA DOMAIN-CONTAINING PROTEIN"/>
    <property type="match status" value="1"/>
</dbReference>
<evidence type="ECO:0000259" key="4">
    <source>
        <dbReference type="PROSITE" id="PS51891"/>
    </source>
</evidence>
<dbReference type="EMBL" id="JABBJJ010000047">
    <property type="protein sequence ID" value="NMO15767.1"/>
    <property type="molecule type" value="Genomic_DNA"/>
</dbReference>
<comment type="caution">
    <text evidence="5">The sequence shown here is derived from an EMBL/GenBank/DDBJ whole genome shotgun (WGS) entry which is preliminary data.</text>
</comment>
<accession>A0A848LAW5</accession>
<proteinExistence type="inferred from homology"/>
<dbReference type="GO" id="GO:0046872">
    <property type="term" value="F:metal ion binding"/>
    <property type="evidence" value="ECO:0007669"/>
    <property type="project" value="UniProtKB-KW"/>
</dbReference>
<dbReference type="GO" id="GO:0016846">
    <property type="term" value="F:carbon-sulfur lyase activity"/>
    <property type="evidence" value="ECO:0007669"/>
    <property type="project" value="InterPro"/>
</dbReference>
<evidence type="ECO:0000313" key="5">
    <source>
        <dbReference type="EMBL" id="NMO15767.1"/>
    </source>
</evidence>
<keyword evidence="2" id="KW-0479">Metal-binding</keyword>
<dbReference type="Gene3D" id="2.170.150.70">
    <property type="match status" value="1"/>
</dbReference>
<evidence type="ECO:0000256" key="2">
    <source>
        <dbReference type="ARBA" id="ARBA00022723"/>
    </source>
</evidence>
<dbReference type="Pfam" id="PF04828">
    <property type="entry name" value="GFA"/>
    <property type="match status" value="1"/>
</dbReference>
<dbReference type="Proteomes" id="UP000518300">
    <property type="component" value="Unassembled WGS sequence"/>
</dbReference>
<sequence length="144" mass="15546">MSENTQQTPSPSNVKTYAGSCHCGAVRFEAELDLTGPMNRCNCTICTKMGGAGLTIKPSAFRLVSGEEHLGRYAVGDSPNYRSFCKRCGVQCYGAGDVPQLGGAFASVNINTLDGIDPSKLTYQYWDGRHDNWMAGARSTPWPV</sequence>
<dbReference type="RefSeq" id="WP_169345056.1">
    <property type="nucleotide sequence ID" value="NZ_JABBJJ010000047.1"/>
</dbReference>
<dbReference type="InterPro" id="IPR011057">
    <property type="entry name" value="Mss4-like_sf"/>
</dbReference>
<name>A0A848LAW5_9BACT</name>
<organism evidence="5 6">
    <name type="scientific">Pyxidicoccus fallax</name>
    <dbReference type="NCBI Taxonomy" id="394095"/>
    <lineage>
        <taxon>Bacteria</taxon>
        <taxon>Pseudomonadati</taxon>
        <taxon>Myxococcota</taxon>
        <taxon>Myxococcia</taxon>
        <taxon>Myxococcales</taxon>
        <taxon>Cystobacterineae</taxon>
        <taxon>Myxococcaceae</taxon>
        <taxon>Pyxidicoccus</taxon>
    </lineage>
</organism>
<dbReference type="PROSITE" id="PS51891">
    <property type="entry name" value="CENP_V_GFA"/>
    <property type="match status" value="1"/>
</dbReference>
<dbReference type="InterPro" id="IPR006913">
    <property type="entry name" value="CENP-V/GFA"/>
</dbReference>
<evidence type="ECO:0000313" key="6">
    <source>
        <dbReference type="Proteomes" id="UP000518300"/>
    </source>
</evidence>
<evidence type="ECO:0000256" key="3">
    <source>
        <dbReference type="ARBA" id="ARBA00022833"/>
    </source>
</evidence>